<evidence type="ECO:0000313" key="5">
    <source>
        <dbReference type="EMBL" id="HAT3898105.1"/>
    </source>
</evidence>
<evidence type="ECO:0000256" key="2">
    <source>
        <dbReference type="SAM" id="SignalP"/>
    </source>
</evidence>
<evidence type="ECO:0000256" key="1">
    <source>
        <dbReference type="ARBA" id="ARBA00035681"/>
    </source>
</evidence>
<gene>
    <name evidence="3" type="ORF">AI2935V1_0045</name>
    <name evidence="6" type="ORF">AN672_05335</name>
    <name evidence="5" type="ORF">I9Y29_002539</name>
    <name evidence="4" type="ORF">SGX49_000922</name>
</gene>
<protein>
    <recommendedName>
        <fullName evidence="1">Uncharacterized protein YicS</fullName>
    </recommendedName>
</protein>
<evidence type="ECO:0000313" key="3">
    <source>
        <dbReference type="EMBL" id="CAH6555566.1"/>
    </source>
</evidence>
<dbReference type="InterPro" id="IPR048144">
    <property type="entry name" value="YicS_fam"/>
</dbReference>
<feature type="chain" id="PRO_5015043841" description="Uncharacterized protein YicS" evidence="2">
    <location>
        <begin position="22"/>
        <end position="97"/>
    </location>
</feature>
<dbReference type="RefSeq" id="WP_008323809.1">
    <property type="nucleotide sequence ID" value="NZ_AP026940.1"/>
</dbReference>
<organism evidence="5">
    <name type="scientific">Citrobacter freundii</name>
    <dbReference type="NCBI Taxonomy" id="546"/>
    <lineage>
        <taxon>Bacteria</taxon>
        <taxon>Pseudomonadati</taxon>
        <taxon>Pseudomonadota</taxon>
        <taxon>Gammaproteobacteria</taxon>
        <taxon>Enterobacterales</taxon>
        <taxon>Enterobacteriaceae</taxon>
        <taxon>Citrobacter</taxon>
        <taxon>Citrobacter freundii complex</taxon>
    </lineage>
</organism>
<dbReference type="Proteomes" id="UP000050520">
    <property type="component" value="Unassembled WGS sequence"/>
</dbReference>
<dbReference type="Proteomes" id="UP000855471">
    <property type="component" value="Unassembled WGS sequence"/>
</dbReference>
<dbReference type="EMBL" id="ABOSXX010000003">
    <property type="protein sequence ID" value="ELV3678534.1"/>
    <property type="molecule type" value="Genomic_DNA"/>
</dbReference>
<reference evidence="7" key="1">
    <citation type="submission" date="2015-09" db="EMBL/GenBank/DDBJ databases">
        <title>Prevalence of NDMs in South Africa.</title>
        <authorList>
            <person name="Osei Sekyere J."/>
            <person name="Govinden U."/>
            <person name="Essack S."/>
            <person name="Haldorsen B."/>
            <person name="Samuelsen O."/>
            <person name="Aasnaes B."/>
            <person name="Sundsfjord A."/>
        </authorList>
    </citation>
    <scope>NUCLEOTIDE SEQUENCE [LARGE SCALE GENOMIC DNA]</scope>
    <source>
        <strain evidence="7">ST62:944112508</strain>
    </source>
</reference>
<accession>A0A0P8M3F1</accession>
<evidence type="ECO:0000313" key="4">
    <source>
        <dbReference type="EMBL" id="ELV3678534.1"/>
    </source>
</evidence>
<reference evidence="3" key="5">
    <citation type="submission" date="2022-05" db="EMBL/GenBank/DDBJ databases">
        <authorList>
            <person name="Alioto T."/>
            <person name="Alioto T."/>
            <person name="Gomez Garrido J."/>
        </authorList>
    </citation>
    <scope>NUCLEOTIDE SEQUENCE</scope>
    <source>
        <strain evidence="3">112</strain>
    </source>
</reference>
<proteinExistence type="predicted"/>
<name>A0A0P8M3F1_CITFR</name>
<evidence type="ECO:0000313" key="6">
    <source>
        <dbReference type="EMBL" id="KPR56718.1"/>
    </source>
</evidence>
<dbReference type="EMBL" id="LJEB01000021">
    <property type="protein sequence ID" value="KPR56718.1"/>
    <property type="molecule type" value="Genomic_DNA"/>
</dbReference>
<reference evidence="5" key="4">
    <citation type="submission" date="2020-09" db="EMBL/GenBank/DDBJ databases">
        <authorList>
            <consortium name="NCBI Pathogen Detection Project"/>
        </authorList>
    </citation>
    <scope>NUCLEOTIDE SEQUENCE</scope>
    <source>
        <strain evidence="5">O50</strain>
    </source>
</reference>
<dbReference type="EMBL" id="OW995941">
    <property type="protein sequence ID" value="CAH6555566.1"/>
    <property type="molecule type" value="Genomic_DNA"/>
</dbReference>
<dbReference type="AlphaFoldDB" id="A0A0P8M3F1"/>
<dbReference type="NCBIfam" id="NF041639">
    <property type="entry name" value="YicS_fam"/>
    <property type="match status" value="1"/>
</dbReference>
<sequence>MKRAALPLIAILFTLSGLAQADSAYGSLQSVHEKNTVLKDLRKICTPQGSPSDDVWEKTIMSDTRNQQHIREAILAIQRNNQNNYWEALGKVECPDL</sequence>
<dbReference type="Proteomes" id="UP001279522">
    <property type="component" value="Unassembled WGS sequence"/>
</dbReference>
<dbReference type="Proteomes" id="UP000789647">
    <property type="component" value="Chromosome"/>
</dbReference>
<dbReference type="EMBL" id="DACSXJ010000013">
    <property type="protein sequence ID" value="HAT3898105.1"/>
    <property type="molecule type" value="Genomic_DNA"/>
</dbReference>
<reference evidence="6 7" key="2">
    <citation type="journal article" date="2017" name="PLoS ONE">
        <title>Genomic and phenotypic characterisation of fluoroquinolone resistance mechanisms in Enterobacteriaceae in Durban, South Africa.</title>
        <authorList>
            <person name="Osei Sekyere J."/>
            <person name="Amoako D.G."/>
        </authorList>
    </citation>
    <scope>NUCLEOTIDE SEQUENCE [LARGE SCALE GENOMIC DNA]</scope>
    <source>
        <strain evidence="6 7">ST62:944112508</strain>
    </source>
</reference>
<reference evidence="5" key="3">
    <citation type="journal article" date="2018" name="Genome Biol.">
        <title>SKESA: strategic k-mer extension for scrupulous assemblies.</title>
        <authorList>
            <person name="Souvorov A."/>
            <person name="Agarwala R."/>
            <person name="Lipman D.J."/>
        </authorList>
    </citation>
    <scope>NUCLEOTIDE SEQUENCE</scope>
    <source>
        <strain evidence="5">O50</strain>
    </source>
</reference>
<keyword evidence="2" id="KW-0732">Signal</keyword>
<feature type="signal peptide" evidence="2">
    <location>
        <begin position="1"/>
        <end position="21"/>
    </location>
</feature>
<evidence type="ECO:0000313" key="7">
    <source>
        <dbReference type="Proteomes" id="UP000050520"/>
    </source>
</evidence>
<reference evidence="4" key="6">
    <citation type="submission" date="2023-05" db="EMBL/GenBank/DDBJ databases">
        <authorList>
            <consortium name="Clinical and Environmental Microbiology Branch: Whole genome sequencing antimicrobial resistance pathogens in the healthcare setting"/>
        </authorList>
    </citation>
    <scope>NUCLEOTIDE SEQUENCE</scope>
    <source>
        <strain evidence="4">2023GN-00287</strain>
    </source>
</reference>